<name>V6M729_9EUKA</name>
<protein>
    <submittedName>
        <fullName evidence="1">Uncharacterized protein</fullName>
    </submittedName>
</protein>
<sequence>MSFGRQTEERVLFRIDKDKTNKFYQRDLSYQPDPPLSSITINASPHITYFEKANNEKRMIPGPGAYTLKPGIQNKVKRNGPRQIYLQPQIQKYNDLTYYKSLEQFKHIQQTSPVSSFNTSDRWTDRTAQHFTKYDMIVKRIQSAAPSKSSFRPQLPKRSKFCD</sequence>
<evidence type="ECO:0000313" key="1">
    <source>
        <dbReference type="EMBL" id="EST49224.1"/>
    </source>
</evidence>
<evidence type="ECO:0000313" key="2">
    <source>
        <dbReference type="EMBL" id="KAH0570475.1"/>
    </source>
</evidence>
<organism evidence="1">
    <name type="scientific">Spironucleus salmonicida</name>
    <dbReference type="NCBI Taxonomy" id="348837"/>
    <lineage>
        <taxon>Eukaryota</taxon>
        <taxon>Metamonada</taxon>
        <taxon>Diplomonadida</taxon>
        <taxon>Hexamitidae</taxon>
        <taxon>Hexamitinae</taxon>
        <taxon>Spironucleus</taxon>
    </lineage>
</organism>
<gene>
    <name evidence="1" type="ORF">SS50377_10443</name>
    <name evidence="2" type="ORF">SS50377_26755</name>
</gene>
<dbReference type="EMBL" id="KI545953">
    <property type="protein sequence ID" value="EST49224.1"/>
    <property type="molecule type" value="Genomic_DNA"/>
</dbReference>
<accession>V6M729</accession>
<dbReference type="AlphaFoldDB" id="V6M729"/>
<dbReference type="VEuPathDB" id="GiardiaDB:SS50377_26755"/>
<reference evidence="1 2" key="1">
    <citation type="journal article" date="2014" name="PLoS Genet.">
        <title>The Genome of Spironucleus salmonicida Highlights a Fish Pathogen Adapted to Fluctuating Environments.</title>
        <authorList>
            <person name="Xu F."/>
            <person name="Jerlstrom-Hultqvist J."/>
            <person name="Einarsson E."/>
            <person name="Astvaldsson A."/>
            <person name="Svard S.G."/>
            <person name="Andersson J.O."/>
        </authorList>
    </citation>
    <scope>NUCLEOTIDE SEQUENCE</scope>
    <source>
        <strain evidence="2">ATCC 50377</strain>
    </source>
</reference>
<dbReference type="EMBL" id="AUWU02000007">
    <property type="protein sequence ID" value="KAH0570475.1"/>
    <property type="molecule type" value="Genomic_DNA"/>
</dbReference>
<reference evidence="2" key="2">
    <citation type="submission" date="2020-12" db="EMBL/GenBank/DDBJ databases">
        <title>New Spironucleus salmonicida genome in near-complete chromosomes.</title>
        <authorList>
            <person name="Xu F."/>
            <person name="Kurt Z."/>
            <person name="Jimenez-Gonzalez A."/>
            <person name="Astvaldsson A."/>
            <person name="Andersson J.O."/>
            <person name="Svard S.G."/>
        </authorList>
    </citation>
    <scope>NUCLEOTIDE SEQUENCE</scope>
    <source>
        <strain evidence="2">ATCC 50377</strain>
    </source>
</reference>
<evidence type="ECO:0000313" key="3">
    <source>
        <dbReference type="Proteomes" id="UP000018208"/>
    </source>
</evidence>
<keyword evidence="3" id="KW-1185">Reference proteome</keyword>
<dbReference type="Proteomes" id="UP000018208">
    <property type="component" value="Unassembled WGS sequence"/>
</dbReference>
<proteinExistence type="predicted"/>